<evidence type="ECO:0000256" key="2">
    <source>
        <dbReference type="SAM" id="Phobius"/>
    </source>
</evidence>
<dbReference type="RefSeq" id="WP_133518343.1">
    <property type="nucleotide sequence ID" value="NZ_SNVW01000001.1"/>
</dbReference>
<reference evidence="3 4" key="1">
    <citation type="submission" date="2019-03" db="EMBL/GenBank/DDBJ databases">
        <title>Genomic analyses of the natural microbiome of Caenorhabditis elegans.</title>
        <authorList>
            <person name="Samuel B."/>
        </authorList>
    </citation>
    <scope>NUCLEOTIDE SEQUENCE [LARGE SCALE GENOMIC DNA]</scope>
    <source>
        <strain evidence="3 4">JUb65</strain>
    </source>
</reference>
<feature type="transmembrane region" description="Helical" evidence="2">
    <location>
        <begin position="582"/>
        <end position="602"/>
    </location>
</feature>
<feature type="region of interest" description="Disordered" evidence="1">
    <location>
        <begin position="390"/>
        <end position="474"/>
    </location>
</feature>
<feature type="region of interest" description="Disordered" evidence="1">
    <location>
        <begin position="74"/>
        <end position="154"/>
    </location>
</feature>
<feature type="transmembrane region" description="Helical" evidence="2">
    <location>
        <begin position="495"/>
        <end position="521"/>
    </location>
</feature>
<feature type="region of interest" description="Disordered" evidence="1">
    <location>
        <begin position="355"/>
        <end position="378"/>
    </location>
</feature>
<proteinExistence type="predicted"/>
<evidence type="ECO:0000313" key="3">
    <source>
        <dbReference type="EMBL" id="TDN46461.1"/>
    </source>
</evidence>
<accession>A0A4R6DNE7</accession>
<dbReference type="NCBIfam" id="NF033510">
    <property type="entry name" value="Ca_tandemer"/>
    <property type="match status" value="2"/>
</dbReference>
<feature type="transmembrane region" description="Helical" evidence="2">
    <location>
        <begin position="24"/>
        <end position="44"/>
    </location>
</feature>
<dbReference type="GO" id="GO:0005975">
    <property type="term" value="P:carbohydrate metabolic process"/>
    <property type="evidence" value="ECO:0007669"/>
    <property type="project" value="UniProtKB-ARBA"/>
</dbReference>
<dbReference type="Gene3D" id="2.60.40.10">
    <property type="entry name" value="Immunoglobulins"/>
    <property type="match status" value="3"/>
</dbReference>
<sequence>MHTRGDNVDERVVGGDHPVRRTRFVLLTAGTVALVAALLGTAAAPSFAASTSTSADAASSSTAAATASSALSASADAATAPPPLSAPSGTPTGSPQNHLTPSPGTPTSPPTGRPVRPTVADPGDITSATVRFSGTGTPGHTVRVTGPASTGSAGCPATVSNDGTWSCFAAVTSGPGQVFTVVDRSAPELGSAHTPAADVIVPPTVTTSRPTNGPVSGTGRPGSTVTLAVSGSSGDRSATVGRDGRWTVSLGGATAASGGDARLSVSATQTASTADGYRSDLRSAASAPVTITLDRTAPTAPRITSPGAGDRVGARAAAVSGTGEPRAVLTVYVDRAPVCRVDVPASGRWSCTTAGSTLAPGSRTISATQQDAAGNFSRSSAEVVVRVVSSTPTGAGPSGSGTPSVPGSGAGTGSGSGSGSASGMPGSGAGTGDAGGAGPTNGNGSGDGGSTTGSGSGPAAGGPSDPHGLDWSGPAGDWTASTAYDSTVPTIQAAFSWRTVLVATAVAAGFLVLIAGPLALVAGAARGRLRNPFAAVLGRNRPHAERRRGEDLFPTWASITVAVLVVGLCTVLGVGVSLEARYVRLAVAVLLGAAVLATTIVLSSRWAAGADRGTIGFRVSPWLVLAALVACGITRAFDLSPAVIVGAVLLPVGRPHADTAGLRLGATIAAGARSATWRSVALLVVAAVGWVLHSVTPGSGFWGSIVSEFAITLCVGGLGAVVTTMLPLAGSAGQSLLEESRGRYAAIAAVAVALAAAVYSGAAGTHVSPVVLVVAAGACVAAAVASHLWLRASQRDQASRSDQVA</sequence>
<feature type="compositionally biased region" description="Gly residues" evidence="1">
    <location>
        <begin position="408"/>
        <end position="460"/>
    </location>
</feature>
<dbReference type="EMBL" id="SNVW01000001">
    <property type="protein sequence ID" value="TDN46461.1"/>
    <property type="molecule type" value="Genomic_DNA"/>
</dbReference>
<organism evidence="3 4">
    <name type="scientific">Curtobacterium flaccumfaciens</name>
    <dbReference type="NCBI Taxonomy" id="2035"/>
    <lineage>
        <taxon>Bacteria</taxon>
        <taxon>Bacillati</taxon>
        <taxon>Actinomycetota</taxon>
        <taxon>Actinomycetes</taxon>
        <taxon>Micrococcales</taxon>
        <taxon>Microbacteriaceae</taxon>
        <taxon>Curtobacterium</taxon>
    </lineage>
</organism>
<keyword evidence="2" id="KW-1133">Transmembrane helix</keyword>
<dbReference type="InterPro" id="IPR013783">
    <property type="entry name" value="Ig-like_fold"/>
</dbReference>
<feature type="transmembrane region" description="Helical" evidence="2">
    <location>
        <begin position="709"/>
        <end position="732"/>
    </location>
</feature>
<evidence type="ECO:0000256" key="1">
    <source>
        <dbReference type="SAM" id="MobiDB-lite"/>
    </source>
</evidence>
<feature type="transmembrane region" description="Helical" evidence="2">
    <location>
        <begin position="680"/>
        <end position="703"/>
    </location>
</feature>
<feature type="compositionally biased region" description="Low complexity" evidence="1">
    <location>
        <begin position="390"/>
        <end position="407"/>
    </location>
</feature>
<feature type="compositionally biased region" description="Polar residues" evidence="1">
    <location>
        <begin position="126"/>
        <end position="135"/>
    </location>
</feature>
<keyword evidence="2" id="KW-0812">Transmembrane</keyword>
<comment type="caution">
    <text evidence="3">The sequence shown here is derived from an EMBL/GenBank/DDBJ whole genome shotgun (WGS) entry which is preliminary data.</text>
</comment>
<feature type="compositionally biased region" description="Polar residues" evidence="1">
    <location>
        <begin position="363"/>
        <end position="372"/>
    </location>
</feature>
<protein>
    <submittedName>
        <fullName evidence="3">Uncharacterized protein</fullName>
    </submittedName>
</protein>
<feature type="transmembrane region" description="Helical" evidence="2">
    <location>
        <begin position="770"/>
        <end position="790"/>
    </location>
</feature>
<gene>
    <name evidence="3" type="ORF">EDF64_101326</name>
</gene>
<feature type="compositionally biased region" description="Polar residues" evidence="1">
    <location>
        <begin position="204"/>
        <end position="223"/>
    </location>
</feature>
<name>A0A4R6DNE7_9MICO</name>
<dbReference type="AlphaFoldDB" id="A0A4R6DNE7"/>
<dbReference type="OrthoDB" id="5017262at2"/>
<dbReference type="Proteomes" id="UP000295764">
    <property type="component" value="Unassembled WGS sequence"/>
</dbReference>
<feature type="transmembrane region" description="Helical" evidence="2">
    <location>
        <begin position="556"/>
        <end position="576"/>
    </location>
</feature>
<feature type="compositionally biased region" description="Low complexity" evidence="1">
    <location>
        <begin position="86"/>
        <end position="95"/>
    </location>
</feature>
<feature type="region of interest" description="Disordered" evidence="1">
    <location>
        <begin position="202"/>
        <end position="223"/>
    </location>
</feature>
<feature type="transmembrane region" description="Helical" evidence="2">
    <location>
        <begin position="744"/>
        <end position="764"/>
    </location>
</feature>
<keyword evidence="2" id="KW-0472">Membrane</keyword>
<evidence type="ECO:0000313" key="4">
    <source>
        <dbReference type="Proteomes" id="UP000295764"/>
    </source>
</evidence>
<feature type="compositionally biased region" description="Pro residues" evidence="1">
    <location>
        <begin position="103"/>
        <end position="112"/>
    </location>
</feature>